<keyword evidence="5" id="KW-0597">Phosphoprotein</keyword>
<evidence type="ECO:0000256" key="2">
    <source>
        <dbReference type="ARBA" id="ARBA00004141"/>
    </source>
</evidence>
<dbReference type="CDD" id="cd00082">
    <property type="entry name" value="HisKA"/>
    <property type="match status" value="1"/>
</dbReference>
<dbReference type="SUPFAM" id="SSF158472">
    <property type="entry name" value="HAMP domain-like"/>
    <property type="match status" value="1"/>
</dbReference>
<dbReference type="PANTHER" id="PTHR45436">
    <property type="entry name" value="SENSOR HISTIDINE KINASE YKOH"/>
    <property type="match status" value="1"/>
</dbReference>
<dbReference type="EC" id="2.7.13.3" evidence="4"/>
<evidence type="ECO:0000256" key="1">
    <source>
        <dbReference type="ARBA" id="ARBA00000085"/>
    </source>
</evidence>
<dbReference type="Pfam" id="PF00672">
    <property type="entry name" value="HAMP"/>
    <property type="match status" value="1"/>
</dbReference>
<name>A0ABW1CMM3_9ACTN</name>
<dbReference type="Gene3D" id="6.10.340.10">
    <property type="match status" value="1"/>
</dbReference>
<feature type="transmembrane region" description="Helical" evidence="12">
    <location>
        <begin position="79"/>
        <end position="102"/>
    </location>
</feature>
<dbReference type="InterPro" id="IPR005467">
    <property type="entry name" value="His_kinase_dom"/>
</dbReference>
<evidence type="ECO:0000256" key="5">
    <source>
        <dbReference type="ARBA" id="ARBA00022553"/>
    </source>
</evidence>
<dbReference type="SUPFAM" id="SSF55874">
    <property type="entry name" value="ATPase domain of HSP90 chaperone/DNA topoisomerase II/histidine kinase"/>
    <property type="match status" value="1"/>
</dbReference>
<proteinExistence type="predicted"/>
<evidence type="ECO:0000259" key="14">
    <source>
        <dbReference type="PROSITE" id="PS50885"/>
    </source>
</evidence>
<dbReference type="InterPro" id="IPR003594">
    <property type="entry name" value="HATPase_dom"/>
</dbReference>
<dbReference type="CDD" id="cd06225">
    <property type="entry name" value="HAMP"/>
    <property type="match status" value="1"/>
</dbReference>
<dbReference type="InterPro" id="IPR050428">
    <property type="entry name" value="TCS_sensor_his_kinase"/>
</dbReference>
<reference evidence="16" key="1">
    <citation type="journal article" date="2019" name="Int. J. Syst. Evol. Microbiol.">
        <title>The Global Catalogue of Microorganisms (GCM) 10K type strain sequencing project: providing services to taxonomists for standard genome sequencing and annotation.</title>
        <authorList>
            <consortium name="The Broad Institute Genomics Platform"/>
            <consortium name="The Broad Institute Genome Sequencing Center for Infectious Disease"/>
            <person name="Wu L."/>
            <person name="Ma J."/>
        </authorList>
    </citation>
    <scope>NUCLEOTIDE SEQUENCE [LARGE SCALE GENOMIC DNA]</scope>
    <source>
        <strain evidence="16">CCUG 53903</strain>
    </source>
</reference>
<dbReference type="RefSeq" id="WP_379515520.1">
    <property type="nucleotide sequence ID" value="NZ_JBHSPA010000023.1"/>
</dbReference>
<keyword evidence="7 12" id="KW-0812">Transmembrane</keyword>
<dbReference type="Proteomes" id="UP001596058">
    <property type="component" value="Unassembled WGS sequence"/>
</dbReference>
<dbReference type="SMART" id="SM00387">
    <property type="entry name" value="HATPase_c"/>
    <property type="match status" value="1"/>
</dbReference>
<evidence type="ECO:0000256" key="11">
    <source>
        <dbReference type="ARBA" id="ARBA00023136"/>
    </source>
</evidence>
<evidence type="ECO:0000256" key="10">
    <source>
        <dbReference type="ARBA" id="ARBA00023012"/>
    </source>
</evidence>
<accession>A0ABW1CMM3</accession>
<keyword evidence="6" id="KW-0808">Transferase</keyword>
<evidence type="ECO:0000256" key="9">
    <source>
        <dbReference type="ARBA" id="ARBA00022989"/>
    </source>
</evidence>
<evidence type="ECO:0000313" key="15">
    <source>
        <dbReference type="EMBL" id="MFC5826011.1"/>
    </source>
</evidence>
<dbReference type="Pfam" id="PF00512">
    <property type="entry name" value="HisKA"/>
    <property type="match status" value="1"/>
</dbReference>
<keyword evidence="8 15" id="KW-0418">Kinase</keyword>
<comment type="caution">
    <text evidence="15">The sequence shown here is derived from an EMBL/GenBank/DDBJ whole genome shotgun (WGS) entry which is preliminary data.</text>
</comment>
<keyword evidence="16" id="KW-1185">Reference proteome</keyword>
<dbReference type="InterPro" id="IPR036097">
    <property type="entry name" value="HisK_dim/P_sf"/>
</dbReference>
<keyword evidence="10" id="KW-0902">Two-component regulatory system</keyword>
<gene>
    <name evidence="15" type="ORF">ACFPZ3_19270</name>
</gene>
<dbReference type="Gene3D" id="3.30.565.10">
    <property type="entry name" value="Histidine kinase-like ATPase, C-terminal domain"/>
    <property type="match status" value="1"/>
</dbReference>
<dbReference type="SMART" id="SM00304">
    <property type="entry name" value="HAMP"/>
    <property type="match status" value="1"/>
</dbReference>
<dbReference type="PANTHER" id="PTHR45436:SF15">
    <property type="entry name" value="SENSOR HISTIDINE KINASE CUSS"/>
    <property type="match status" value="1"/>
</dbReference>
<evidence type="ECO:0000256" key="6">
    <source>
        <dbReference type="ARBA" id="ARBA00022679"/>
    </source>
</evidence>
<evidence type="ECO:0000256" key="8">
    <source>
        <dbReference type="ARBA" id="ARBA00022777"/>
    </source>
</evidence>
<evidence type="ECO:0000256" key="12">
    <source>
        <dbReference type="SAM" id="Phobius"/>
    </source>
</evidence>
<evidence type="ECO:0000259" key="13">
    <source>
        <dbReference type="PROSITE" id="PS50109"/>
    </source>
</evidence>
<dbReference type="Pfam" id="PF02518">
    <property type="entry name" value="HATPase_c"/>
    <property type="match status" value="1"/>
</dbReference>
<organism evidence="15 16">
    <name type="scientific">Nonomuraea insulae</name>
    <dbReference type="NCBI Taxonomy" id="1616787"/>
    <lineage>
        <taxon>Bacteria</taxon>
        <taxon>Bacillati</taxon>
        <taxon>Actinomycetota</taxon>
        <taxon>Actinomycetes</taxon>
        <taxon>Streptosporangiales</taxon>
        <taxon>Streptosporangiaceae</taxon>
        <taxon>Nonomuraea</taxon>
    </lineage>
</organism>
<keyword evidence="9 12" id="KW-1133">Transmembrane helix</keyword>
<evidence type="ECO:0000256" key="4">
    <source>
        <dbReference type="ARBA" id="ARBA00012438"/>
    </source>
</evidence>
<dbReference type="PROSITE" id="PS50885">
    <property type="entry name" value="HAMP"/>
    <property type="match status" value="1"/>
</dbReference>
<dbReference type="Gene3D" id="1.10.287.130">
    <property type="match status" value="1"/>
</dbReference>
<keyword evidence="11 12" id="KW-0472">Membrane</keyword>
<protein>
    <recommendedName>
        <fullName evidence="4">histidine kinase</fullName>
        <ecNumber evidence="4">2.7.13.3</ecNumber>
    </recommendedName>
</protein>
<dbReference type="SMART" id="SM00388">
    <property type="entry name" value="HisKA"/>
    <property type="match status" value="1"/>
</dbReference>
<feature type="transmembrane region" description="Helical" evidence="12">
    <location>
        <begin position="12"/>
        <end position="34"/>
    </location>
</feature>
<dbReference type="EMBL" id="JBHSPA010000023">
    <property type="protein sequence ID" value="MFC5826011.1"/>
    <property type="molecule type" value="Genomic_DNA"/>
</dbReference>
<feature type="domain" description="Histidine kinase" evidence="13">
    <location>
        <begin position="164"/>
        <end position="380"/>
    </location>
</feature>
<comment type="subcellular location">
    <subcellularLocation>
        <location evidence="3">Cell membrane</location>
    </subcellularLocation>
    <subcellularLocation>
        <location evidence="2">Membrane</location>
        <topology evidence="2">Multi-pass membrane protein</topology>
    </subcellularLocation>
</comment>
<evidence type="ECO:0000256" key="3">
    <source>
        <dbReference type="ARBA" id="ARBA00004236"/>
    </source>
</evidence>
<dbReference type="GO" id="GO:0016301">
    <property type="term" value="F:kinase activity"/>
    <property type="evidence" value="ECO:0007669"/>
    <property type="project" value="UniProtKB-KW"/>
</dbReference>
<dbReference type="PROSITE" id="PS50109">
    <property type="entry name" value="HIS_KIN"/>
    <property type="match status" value="1"/>
</dbReference>
<sequence>MRKWRRPARMRFTLLYGAMFMLSGVVLLVIANLVGLGGTQVSRTTFPGAPPVTLAAANDHIASLQAQLSDTHTAQLRQLLIGSAVALAVMAVVSVVMGRVIAGRVLRPLRVITAATRRISADNLHERLAAQGPADEVKDLADTIDGLLERLESSFAAQRRFVANASHELRTPLTTMRASLDVAMAKPEPVPAQTAGLADRLRTELDQIDRLLDGFLMLARAQHGALTDRTVLSLGRLASAALEARAADVTAKSLTVHADADDGAWTQGNGTLLARMIDNVIDNAITHNHHGGRIHLATTTEGATARLVVETGGRLLDQEQVDRLAQPFQRLGADRTRSGDGSGLGLSIVAAIAAAHDGALDLRARPEGGLRAAISLPVATARVPA</sequence>
<comment type="catalytic activity">
    <reaction evidence="1">
        <text>ATP + protein L-histidine = ADP + protein N-phospho-L-histidine.</text>
        <dbReference type="EC" id="2.7.13.3"/>
    </reaction>
</comment>
<dbReference type="InterPro" id="IPR003661">
    <property type="entry name" value="HisK_dim/P_dom"/>
</dbReference>
<dbReference type="InterPro" id="IPR036890">
    <property type="entry name" value="HATPase_C_sf"/>
</dbReference>
<evidence type="ECO:0000256" key="7">
    <source>
        <dbReference type="ARBA" id="ARBA00022692"/>
    </source>
</evidence>
<dbReference type="InterPro" id="IPR003660">
    <property type="entry name" value="HAMP_dom"/>
</dbReference>
<dbReference type="SUPFAM" id="SSF47384">
    <property type="entry name" value="Homodimeric domain of signal transducing histidine kinase"/>
    <property type="match status" value="1"/>
</dbReference>
<feature type="domain" description="HAMP" evidence="14">
    <location>
        <begin position="103"/>
        <end position="156"/>
    </location>
</feature>
<evidence type="ECO:0000313" key="16">
    <source>
        <dbReference type="Proteomes" id="UP001596058"/>
    </source>
</evidence>